<keyword evidence="4" id="KW-0812">Transmembrane</keyword>
<reference evidence="6" key="2">
    <citation type="submission" date="2013-10" db="EMBL/GenBank/DDBJ databases">
        <authorList>
            <person name="Aslett M."/>
        </authorList>
    </citation>
    <scope>NUCLEOTIDE SEQUENCE [LARGE SCALE GENOMIC DNA]</scope>
    <source>
        <strain evidence="6">Houghton</strain>
    </source>
</reference>
<dbReference type="GO" id="GO:0016787">
    <property type="term" value="F:hydrolase activity"/>
    <property type="evidence" value="ECO:0007669"/>
    <property type="project" value="TreeGrafter"/>
</dbReference>
<dbReference type="VEuPathDB" id="ToxoDB:ENH_00038650"/>
<accession>U6MUD5</accession>
<keyword evidence="4" id="KW-1133">Transmembrane helix</keyword>
<dbReference type="PANTHER" id="PTHR10426">
    <property type="entry name" value="STRICTOSIDINE SYNTHASE-RELATED"/>
    <property type="match status" value="1"/>
</dbReference>
<evidence type="ECO:0000313" key="6">
    <source>
        <dbReference type="EMBL" id="CDJ67596.1"/>
    </source>
</evidence>
<evidence type="ECO:0000256" key="2">
    <source>
        <dbReference type="ARBA" id="ARBA00022553"/>
    </source>
</evidence>
<keyword evidence="2" id="KW-0597">Phosphoprotein</keyword>
<name>U6MUD5_9EIME</name>
<evidence type="ECO:0000259" key="5">
    <source>
        <dbReference type="Pfam" id="PF03088"/>
    </source>
</evidence>
<proteinExistence type="inferred from homology"/>
<dbReference type="SUPFAM" id="SSF63829">
    <property type="entry name" value="Calcium-dependent phosphotriesterase"/>
    <property type="match status" value="1"/>
</dbReference>
<evidence type="ECO:0000313" key="7">
    <source>
        <dbReference type="Proteomes" id="UP000030754"/>
    </source>
</evidence>
<dbReference type="AlphaFoldDB" id="U6MUD5"/>
<dbReference type="InterPro" id="IPR018119">
    <property type="entry name" value="Strictosidine_synth_cons-reg"/>
</dbReference>
<protein>
    <submittedName>
        <fullName evidence="6">Strictosidine synthase domain-containing protein, putative</fullName>
    </submittedName>
</protein>
<keyword evidence="7" id="KW-1185">Reference proteome</keyword>
<dbReference type="GeneID" id="25474025"/>
<reference evidence="6" key="1">
    <citation type="submission" date="2013-10" db="EMBL/GenBank/DDBJ databases">
        <title>Genomic analysis of the causative agents of coccidiosis in chickens.</title>
        <authorList>
            <person name="Reid A.J."/>
            <person name="Blake D."/>
            <person name="Billington K."/>
            <person name="Browne H."/>
            <person name="Dunn M."/>
            <person name="Hung S."/>
            <person name="Kawahara F."/>
            <person name="Miranda-Saavedra D."/>
            <person name="Mourier T."/>
            <person name="Nagra H."/>
            <person name="Otto T.D."/>
            <person name="Rawlings N."/>
            <person name="Sanchez A."/>
            <person name="Sanders M."/>
            <person name="Subramaniam C."/>
            <person name="Tay Y."/>
            <person name="Dear P."/>
            <person name="Doerig C."/>
            <person name="Gruber A."/>
            <person name="Parkinson J."/>
            <person name="Shirley M."/>
            <person name="Wan K.L."/>
            <person name="Berriman M."/>
            <person name="Tomley F."/>
            <person name="Pain A."/>
        </authorList>
    </citation>
    <scope>NUCLEOTIDE SEQUENCE [LARGE SCALE GENOMIC DNA]</scope>
    <source>
        <strain evidence="6">Houghton</strain>
    </source>
</reference>
<dbReference type="InterPro" id="IPR011042">
    <property type="entry name" value="6-blade_b-propeller_TolB-like"/>
</dbReference>
<sequence>MGYIGSSALAIGAAVAVVLAIIIAFHDLALERLRKYCTPTAEEAEWAAAYVEISDDDVDVLEYGEEQLGGAESFLEEPEGSLLTGLWDGRIVRLLNERQLQHVASTGVHYGTACSLERQKRESTRCSRPLGLQFASAPTKGEKTINLVVCDGWRGLLEVPVPSWEQAELGTHPTPPSATRELLKGRGSAQLHIANAITEKVDGKFFVTDSSARSDAGRFGLIAFEGASTGTGRLLSVDLTTDTAEVVGDGIPFANGAVVTYDRSGVLVSALSARQIRFYPINPQSSTESGWRPVVTLPIPPDNITRVQVERKQLYAAVSYTAPFLPPFVGNCETGSLLQQLRAAAWTAFSRVVMRLLPSSFFDMLIKVSASRSKRGGQVILFDEEGKIYRWLSRQSSHFVKFA</sequence>
<dbReference type="PANTHER" id="PTHR10426:SF88">
    <property type="entry name" value="ADIPOCYTE PLASMA MEMBRANE-ASSOCIATED PROTEIN HEMOMUCIN-RELATED"/>
    <property type="match status" value="1"/>
</dbReference>
<evidence type="ECO:0000256" key="1">
    <source>
        <dbReference type="ARBA" id="ARBA00009191"/>
    </source>
</evidence>
<comment type="similarity">
    <text evidence="1">Belongs to the strictosidine synthase family.</text>
</comment>
<dbReference type="EMBL" id="HG724602">
    <property type="protein sequence ID" value="CDJ67596.1"/>
    <property type="molecule type" value="Genomic_DNA"/>
</dbReference>
<dbReference type="OrthoDB" id="5307922at2759"/>
<feature type="transmembrane region" description="Helical" evidence="4">
    <location>
        <begin position="6"/>
        <end position="25"/>
    </location>
</feature>
<dbReference type="Gene3D" id="2.120.10.30">
    <property type="entry name" value="TolB, C-terminal domain"/>
    <property type="match status" value="1"/>
</dbReference>
<gene>
    <name evidence="6" type="ORF">ENH_00038650</name>
</gene>
<keyword evidence="3" id="KW-0325">Glycoprotein</keyword>
<dbReference type="RefSeq" id="XP_013436063.1">
    <property type="nucleotide sequence ID" value="XM_013580609.1"/>
</dbReference>
<organism evidence="6 7">
    <name type="scientific">Eimeria necatrix</name>
    <dbReference type="NCBI Taxonomy" id="51315"/>
    <lineage>
        <taxon>Eukaryota</taxon>
        <taxon>Sar</taxon>
        <taxon>Alveolata</taxon>
        <taxon>Apicomplexa</taxon>
        <taxon>Conoidasida</taxon>
        <taxon>Coccidia</taxon>
        <taxon>Eucoccidiorida</taxon>
        <taxon>Eimeriorina</taxon>
        <taxon>Eimeriidae</taxon>
        <taxon>Eimeria</taxon>
    </lineage>
</organism>
<dbReference type="Pfam" id="PF03088">
    <property type="entry name" value="Str_synth"/>
    <property type="match status" value="1"/>
</dbReference>
<keyword evidence="4" id="KW-0472">Membrane</keyword>
<feature type="domain" description="Strictosidine synthase conserved region" evidence="5">
    <location>
        <begin position="202"/>
        <end position="279"/>
    </location>
</feature>
<evidence type="ECO:0000256" key="3">
    <source>
        <dbReference type="ARBA" id="ARBA00023180"/>
    </source>
</evidence>
<evidence type="ECO:0000256" key="4">
    <source>
        <dbReference type="SAM" id="Phobius"/>
    </source>
</evidence>
<dbReference type="Proteomes" id="UP000030754">
    <property type="component" value="Unassembled WGS sequence"/>
</dbReference>